<dbReference type="AlphaFoldDB" id="A0A0F9ETC4"/>
<comment type="caution">
    <text evidence="2">The sequence shown here is derived from an EMBL/GenBank/DDBJ whole genome shotgun (WGS) entry which is preliminary data.</text>
</comment>
<keyword evidence="1" id="KW-1133">Transmembrane helix</keyword>
<protein>
    <submittedName>
        <fullName evidence="2">Uncharacterized protein</fullName>
    </submittedName>
</protein>
<accession>A0A0F9ETC4</accession>
<organism evidence="2">
    <name type="scientific">marine sediment metagenome</name>
    <dbReference type="NCBI Taxonomy" id="412755"/>
    <lineage>
        <taxon>unclassified sequences</taxon>
        <taxon>metagenomes</taxon>
        <taxon>ecological metagenomes</taxon>
    </lineage>
</organism>
<feature type="transmembrane region" description="Helical" evidence="1">
    <location>
        <begin position="6"/>
        <end position="28"/>
    </location>
</feature>
<sequence length="47" mass="5430">MRFSLNVKVTIVITLTIFIVYLAGVYLVTKNMSKRLRNSMTENSIHI</sequence>
<reference evidence="2" key="1">
    <citation type="journal article" date="2015" name="Nature">
        <title>Complex archaea that bridge the gap between prokaryotes and eukaryotes.</title>
        <authorList>
            <person name="Spang A."/>
            <person name="Saw J.H."/>
            <person name="Jorgensen S.L."/>
            <person name="Zaremba-Niedzwiedzka K."/>
            <person name="Martijn J."/>
            <person name="Lind A.E."/>
            <person name="van Eijk R."/>
            <person name="Schleper C."/>
            <person name="Guy L."/>
            <person name="Ettema T.J."/>
        </authorList>
    </citation>
    <scope>NUCLEOTIDE SEQUENCE</scope>
</reference>
<dbReference type="EMBL" id="LAZR01023767">
    <property type="protein sequence ID" value="KKL77373.1"/>
    <property type="molecule type" value="Genomic_DNA"/>
</dbReference>
<feature type="non-terminal residue" evidence="2">
    <location>
        <position position="47"/>
    </location>
</feature>
<keyword evidence="1" id="KW-0472">Membrane</keyword>
<proteinExistence type="predicted"/>
<keyword evidence="1" id="KW-0812">Transmembrane</keyword>
<evidence type="ECO:0000256" key="1">
    <source>
        <dbReference type="SAM" id="Phobius"/>
    </source>
</evidence>
<gene>
    <name evidence="2" type="ORF">LCGC14_2035560</name>
</gene>
<evidence type="ECO:0000313" key="2">
    <source>
        <dbReference type="EMBL" id="KKL77373.1"/>
    </source>
</evidence>
<name>A0A0F9ETC4_9ZZZZ</name>